<comment type="similarity">
    <text evidence="1">Belongs to the short-chain dehydrogenases/reductases (SDR) family.</text>
</comment>
<dbReference type="FunFam" id="3.40.50.720:FF:000084">
    <property type="entry name" value="Short-chain dehydrogenase reductase"/>
    <property type="match status" value="1"/>
</dbReference>
<dbReference type="SUPFAM" id="SSF51735">
    <property type="entry name" value="NAD(P)-binding Rossmann-fold domains"/>
    <property type="match status" value="1"/>
</dbReference>
<feature type="domain" description="Ketoreductase" evidence="5">
    <location>
        <begin position="87"/>
        <end position="272"/>
    </location>
</feature>
<dbReference type="Proteomes" id="UP000293342">
    <property type="component" value="Unassembled WGS sequence"/>
</dbReference>
<evidence type="ECO:0000259" key="5">
    <source>
        <dbReference type="SMART" id="SM00822"/>
    </source>
</evidence>
<dbReference type="SMART" id="SM00822">
    <property type="entry name" value="PKS_KR"/>
    <property type="match status" value="1"/>
</dbReference>
<dbReference type="AlphaFoldDB" id="A0A4R0K0D7"/>
<dbReference type="Gene3D" id="3.40.50.720">
    <property type="entry name" value="NAD(P)-binding Rossmann-like Domain"/>
    <property type="match status" value="1"/>
</dbReference>
<dbReference type="PRINTS" id="PR00080">
    <property type="entry name" value="SDRFAMILY"/>
</dbReference>
<feature type="compositionally biased region" description="Basic and acidic residues" evidence="4">
    <location>
        <begin position="1"/>
        <end position="23"/>
    </location>
</feature>
<dbReference type="Pfam" id="PF13561">
    <property type="entry name" value="adh_short_C2"/>
    <property type="match status" value="1"/>
</dbReference>
<evidence type="ECO:0000256" key="2">
    <source>
        <dbReference type="ARBA" id="ARBA00023002"/>
    </source>
</evidence>
<reference evidence="6 7" key="1">
    <citation type="submission" date="2019-02" db="EMBL/GenBank/DDBJ databases">
        <title>Kribbella capetownensis sp. nov. and Kribbella speibonae sp. nov., isolated from soil.</title>
        <authorList>
            <person name="Curtis S.M."/>
            <person name="Norton I."/>
            <person name="Everest G.J."/>
            <person name="Meyers P.R."/>
        </authorList>
    </citation>
    <scope>NUCLEOTIDE SEQUENCE [LARGE SCALE GENOMIC DNA]</scope>
    <source>
        <strain evidence="6 7">YM53</strain>
    </source>
</reference>
<dbReference type="InterPro" id="IPR036291">
    <property type="entry name" value="NAD(P)-bd_dom_sf"/>
</dbReference>
<dbReference type="GO" id="GO:0016491">
    <property type="term" value="F:oxidoreductase activity"/>
    <property type="evidence" value="ECO:0007669"/>
    <property type="project" value="UniProtKB-KW"/>
</dbReference>
<dbReference type="OrthoDB" id="286404at2"/>
<feature type="region of interest" description="Disordered" evidence="4">
    <location>
        <begin position="1"/>
        <end position="37"/>
    </location>
</feature>
<gene>
    <name evidence="6" type="ORF">E0H75_06550</name>
</gene>
<proteinExistence type="inferred from homology"/>
<keyword evidence="3" id="KW-0520">NAD</keyword>
<dbReference type="PANTHER" id="PTHR24321:SF8">
    <property type="entry name" value="ESTRADIOL 17-BETA-DEHYDROGENASE 8-RELATED"/>
    <property type="match status" value="1"/>
</dbReference>
<keyword evidence="7" id="KW-1185">Reference proteome</keyword>
<dbReference type="PANTHER" id="PTHR24321">
    <property type="entry name" value="DEHYDROGENASES, SHORT CHAIN"/>
    <property type="match status" value="1"/>
</dbReference>
<evidence type="ECO:0000256" key="1">
    <source>
        <dbReference type="ARBA" id="ARBA00006484"/>
    </source>
</evidence>
<dbReference type="InterPro" id="IPR020904">
    <property type="entry name" value="Sc_DH/Rdtase_CS"/>
</dbReference>
<evidence type="ECO:0000313" key="7">
    <source>
        <dbReference type="Proteomes" id="UP000293342"/>
    </source>
</evidence>
<feature type="compositionally biased region" description="Basic residues" evidence="4">
    <location>
        <begin position="28"/>
        <end position="37"/>
    </location>
</feature>
<organism evidence="6 7">
    <name type="scientific">Kribbella capetownensis</name>
    <dbReference type="NCBI Taxonomy" id="1572659"/>
    <lineage>
        <taxon>Bacteria</taxon>
        <taxon>Bacillati</taxon>
        <taxon>Actinomycetota</taxon>
        <taxon>Actinomycetes</taxon>
        <taxon>Propionibacteriales</taxon>
        <taxon>Kribbellaceae</taxon>
        <taxon>Kribbella</taxon>
    </lineage>
</organism>
<accession>A0A4R0K0D7</accession>
<evidence type="ECO:0000313" key="6">
    <source>
        <dbReference type="EMBL" id="TCC53363.1"/>
    </source>
</evidence>
<sequence>MLVERRDPAAGPDQGHDLRRTGPDRTAVGHRRAAAGRHHLHRNAEWRRACPRPAALPQPRRHAHHLGRRGRAVVERLRAEPGDLTVRTVIVTGGTGGIGLAIATAVLDSDPERSVALVDLEVGTVPSELAHYGARIAAFRCDVTDPDSVGDAAKQITAAMPPMIGLVNGAGIVHNDASIDISIDTFRRIQSVHVEGTLSWCQHFAREVEAAGTSAAAIVNISSIAAQFGHPRRIAYAAAKAAIQSVTKTLAVEWAARGIRVNAVAPGYIATPMMTEVARIGLVNLETSANWAAMKRSGEPDEVAAAVRFLLSDEAGFVTGQTLNVDGGFAVLKAE</sequence>
<protein>
    <submittedName>
        <fullName evidence="6">SDR family oxidoreductase</fullName>
    </submittedName>
</protein>
<evidence type="ECO:0000256" key="3">
    <source>
        <dbReference type="ARBA" id="ARBA00023027"/>
    </source>
</evidence>
<comment type="caution">
    <text evidence="6">The sequence shown here is derived from an EMBL/GenBank/DDBJ whole genome shotgun (WGS) entry which is preliminary data.</text>
</comment>
<dbReference type="InterPro" id="IPR057326">
    <property type="entry name" value="KR_dom"/>
</dbReference>
<keyword evidence="2" id="KW-0560">Oxidoreductase</keyword>
<name>A0A4R0K0D7_9ACTN</name>
<evidence type="ECO:0000256" key="4">
    <source>
        <dbReference type="SAM" id="MobiDB-lite"/>
    </source>
</evidence>
<dbReference type="EMBL" id="SJKD01000001">
    <property type="protein sequence ID" value="TCC53363.1"/>
    <property type="molecule type" value="Genomic_DNA"/>
</dbReference>
<dbReference type="InterPro" id="IPR002347">
    <property type="entry name" value="SDR_fam"/>
</dbReference>
<dbReference type="PRINTS" id="PR00081">
    <property type="entry name" value="GDHRDH"/>
</dbReference>
<dbReference type="PROSITE" id="PS00061">
    <property type="entry name" value="ADH_SHORT"/>
    <property type="match status" value="1"/>
</dbReference>